<evidence type="ECO:0000313" key="4">
    <source>
        <dbReference type="Proteomes" id="UP000472879"/>
    </source>
</evidence>
<dbReference type="EMBL" id="LN887462">
    <property type="protein sequence ID" value="CUR39576.1"/>
    <property type="molecule type" value="Genomic_DNA"/>
</dbReference>
<evidence type="ECO:0000256" key="1">
    <source>
        <dbReference type="SAM" id="Phobius"/>
    </source>
</evidence>
<sequence length="172" mass="19820">MKSKDDIGTKSFIYDLISVGFGFFFTGIFLYTDLWSIEPSSIYIKTASTILKNSKLYGLTPLYLIFIGLFILFIATTIKYSVKDGWSYVVSTIVSVVAFILLFLGWLAQARITWVTILALLIVMSWCSYTFIFYLKRLYAWITDDKDKSLAKLTFIWTILAAIFGYFWGKNE</sequence>
<reference evidence="3 4" key="2">
    <citation type="submission" date="2019-11" db="EMBL/GenBank/DDBJ databases">
        <title>Draft genome sequence of 12 host-associated Lactobacillus reuteri rodent strains.</title>
        <authorList>
            <person name="Zhang S."/>
            <person name="Ozcam M."/>
            <person name="Van Pijkeren J.P."/>
        </authorList>
    </citation>
    <scope>NUCLEOTIDE SEQUENCE [LARGE SCALE GENOMIC DNA]</scope>
    <source>
        <strain evidence="3 4">Lr4020</strain>
    </source>
</reference>
<dbReference type="EMBL" id="WJNA01000002">
    <property type="protein sequence ID" value="MRH08015.1"/>
    <property type="molecule type" value="Genomic_DNA"/>
</dbReference>
<evidence type="ECO:0000313" key="3">
    <source>
        <dbReference type="EMBL" id="MRH08015.1"/>
    </source>
</evidence>
<feature type="transmembrane region" description="Helical" evidence="1">
    <location>
        <begin position="114"/>
        <end position="135"/>
    </location>
</feature>
<keyword evidence="1" id="KW-1133">Transmembrane helix</keyword>
<reference evidence="2" key="1">
    <citation type="submission" date="2015-10" db="EMBL/GenBank/DDBJ databases">
        <authorList>
            <person name="Gilbert D.G."/>
        </authorList>
    </citation>
    <scope>NUCLEOTIDE SEQUENCE</scope>
    <source>
        <strain evidence="2">3c6</strain>
    </source>
</reference>
<dbReference type="RefSeq" id="WP_098035605.1">
    <property type="nucleotide sequence ID" value="NZ_JBFCQY010000053.1"/>
</dbReference>
<feature type="transmembrane region" description="Helical" evidence="1">
    <location>
        <begin position="56"/>
        <end position="76"/>
    </location>
</feature>
<name>A0A0U5JSR1_LIMRT</name>
<evidence type="ECO:0000313" key="2">
    <source>
        <dbReference type="EMBL" id="CUR39576.1"/>
    </source>
</evidence>
<dbReference type="AlphaFoldDB" id="A0A0U5JSR1"/>
<dbReference type="Proteomes" id="UP000472879">
    <property type="component" value="Unassembled WGS sequence"/>
</dbReference>
<keyword evidence="1" id="KW-0472">Membrane</keyword>
<feature type="transmembrane region" description="Helical" evidence="1">
    <location>
        <begin position="88"/>
        <end position="108"/>
    </location>
</feature>
<feature type="transmembrane region" description="Helical" evidence="1">
    <location>
        <begin position="150"/>
        <end position="169"/>
    </location>
</feature>
<organism evidence="2">
    <name type="scientific">Limosilactobacillus reuteri</name>
    <name type="common">Lactobacillus reuteri</name>
    <dbReference type="NCBI Taxonomy" id="1598"/>
    <lineage>
        <taxon>Bacteria</taxon>
        <taxon>Bacillati</taxon>
        <taxon>Bacillota</taxon>
        <taxon>Bacilli</taxon>
        <taxon>Lactobacillales</taxon>
        <taxon>Lactobacillaceae</taxon>
        <taxon>Limosilactobacillus</taxon>
    </lineage>
</organism>
<accession>A0A0U5JSR1</accession>
<proteinExistence type="predicted"/>
<keyword evidence="1" id="KW-0812">Transmembrane</keyword>
<feature type="transmembrane region" description="Helical" evidence="1">
    <location>
        <begin position="12"/>
        <end position="31"/>
    </location>
</feature>
<protein>
    <submittedName>
        <fullName evidence="2">Uncharacterized protein</fullName>
    </submittedName>
</protein>
<gene>
    <name evidence="3" type="ORF">GIX81_00775</name>
    <name evidence="2" type="ORF">LRLP16767_LR3C6_01543</name>
</gene>